<dbReference type="Proteomes" id="UP000604046">
    <property type="component" value="Unassembled WGS sequence"/>
</dbReference>
<organism evidence="1 2">
    <name type="scientific">Symbiodinium natans</name>
    <dbReference type="NCBI Taxonomy" id="878477"/>
    <lineage>
        <taxon>Eukaryota</taxon>
        <taxon>Sar</taxon>
        <taxon>Alveolata</taxon>
        <taxon>Dinophyceae</taxon>
        <taxon>Suessiales</taxon>
        <taxon>Symbiodiniaceae</taxon>
        <taxon>Symbiodinium</taxon>
    </lineage>
</organism>
<proteinExistence type="predicted"/>
<reference evidence="1" key="1">
    <citation type="submission" date="2021-02" db="EMBL/GenBank/DDBJ databases">
        <authorList>
            <person name="Dougan E. K."/>
            <person name="Rhodes N."/>
            <person name="Thang M."/>
            <person name="Chan C."/>
        </authorList>
    </citation>
    <scope>NUCLEOTIDE SEQUENCE</scope>
</reference>
<sequence length="251" mass="27882">MAGIAVDSEAWFLERCQKVKLSESTIRTLVDAGFKSFGTLAFAVSTTPTQLDEADVKRWMGSIFPHDFPPDQSSKVRRLMFEAQNLSVADMRARVEPAADTAVVRAMPNAERLARQEALKKRVTGLILSPETLPAHSVVDTLVKQLEDGVLQYLPAYRIISRAQEAQQLKKDQQVVVDGEGNLKMASKAESATCDTHTDLALRNAWTRRSLAYDLAGLCSFQVLEEWCHKCFLALMRPVPSGYSKALLLRA</sequence>
<dbReference type="EMBL" id="CAJNDS010000402">
    <property type="protein sequence ID" value="CAE7202379.1"/>
    <property type="molecule type" value="Genomic_DNA"/>
</dbReference>
<gene>
    <name evidence="1" type="ORF">SNAT2548_LOCUS6123</name>
</gene>
<dbReference type="AlphaFoldDB" id="A0A812JGG3"/>
<evidence type="ECO:0000313" key="1">
    <source>
        <dbReference type="EMBL" id="CAE7202379.1"/>
    </source>
</evidence>
<name>A0A812JGG3_9DINO</name>
<accession>A0A812JGG3</accession>
<evidence type="ECO:0000313" key="2">
    <source>
        <dbReference type="Proteomes" id="UP000604046"/>
    </source>
</evidence>
<comment type="caution">
    <text evidence="1">The sequence shown here is derived from an EMBL/GenBank/DDBJ whole genome shotgun (WGS) entry which is preliminary data.</text>
</comment>
<protein>
    <submittedName>
        <fullName evidence="1">Uncharacterized protein</fullName>
    </submittedName>
</protein>
<keyword evidence="2" id="KW-1185">Reference proteome</keyword>